<feature type="transmembrane region" description="Helical" evidence="6">
    <location>
        <begin position="6"/>
        <end position="23"/>
    </location>
</feature>
<comment type="caution">
    <text evidence="7">The sequence shown here is derived from an EMBL/GenBank/DDBJ whole genome shotgun (WGS) entry which is preliminary data.</text>
</comment>
<evidence type="ECO:0000256" key="3">
    <source>
        <dbReference type="ARBA" id="ARBA00022692"/>
    </source>
</evidence>
<feature type="transmembrane region" description="Helical" evidence="6">
    <location>
        <begin position="226"/>
        <end position="245"/>
    </location>
</feature>
<feature type="transmembrane region" description="Helical" evidence="6">
    <location>
        <begin position="310"/>
        <end position="329"/>
    </location>
</feature>
<feature type="transmembrane region" description="Helical" evidence="6">
    <location>
        <begin position="489"/>
        <end position="510"/>
    </location>
</feature>
<evidence type="ECO:0000256" key="1">
    <source>
        <dbReference type="ARBA" id="ARBA00004141"/>
    </source>
</evidence>
<keyword evidence="5 6" id="KW-0472">Membrane</keyword>
<dbReference type="GO" id="GO:0005315">
    <property type="term" value="F:phosphate transmembrane transporter activity"/>
    <property type="evidence" value="ECO:0007669"/>
    <property type="project" value="InterPro"/>
</dbReference>
<evidence type="ECO:0000256" key="5">
    <source>
        <dbReference type="ARBA" id="ARBA00023136"/>
    </source>
</evidence>
<sequence length="764" mass="84739">MEFYLVVVIVLFILAISDLVVGVSNDAVNFLNSAIGSRVAPRHVIMIVASLGILVGTTFSSGIMEVARKGIFNPEMFYFSDIMIVFLAVMLTDVLLLDLFNTFSLPTSTTVSIIFELLGASVAIASIKVIEKNGGIEELIAYINTSKALAIITGILISVVISFTVGAVIQFFVRFSFTFDYMKRIRRYGGIWGGFALSFIIYFIMIKGAKGSSFLTADQMNWIIEHSWEILVVSFLTFGIIFQFLAITTKINILKPIVLAGTFALALAFAANDLVNFIGVPLAGFSSYIIASTSSDPSNLMMEALREPVTTQTILLLAAGTIMVITLWFSKKAQSVTKTEVNLGRQFEGFERFESSLLSRVIVRMGLAVGDTYKKITPLSLQRLIQRRMDKTKSVTEKFADGKPPAFDLLRASVNLMVASVLISFATSLKLPLSTTYVTFMVAMGTSFSDKSWGRESAVYRVNGVLTVIGGWFFTAFMAFTVSALFAGLIYYGGIFVIVALLAIATFVIFRTHIFHKIRSAEEEESEKALGDEDKSGEDAMIKCVAKTQKFLDLVDKIIANSLDGLAAGDRERLKKLKKDSKKIRKQADSITSTIFKTIQLLEESEIKEDHRFGKIIASVQEISNNVTALVSRIYNHIDNNHSKPIKEQVHELNQLEKLLSSEIEIAINILSTKEFEQTDEIDKVLSELKKDIKKFDKNQFARIKKKLTSTRSSMLFISILGDTENISEQINTLAIMCTETAKPIINNHSNVEPKQKEKGSKSK</sequence>
<keyword evidence="3 6" id="KW-0812">Transmembrane</keyword>
<dbReference type="GO" id="GO:0016020">
    <property type="term" value="C:membrane"/>
    <property type="evidence" value="ECO:0007669"/>
    <property type="project" value="UniProtKB-SubCell"/>
</dbReference>
<dbReference type="AlphaFoldDB" id="A0A0W8FYX3"/>
<evidence type="ECO:0000256" key="4">
    <source>
        <dbReference type="ARBA" id="ARBA00022989"/>
    </source>
</evidence>
<evidence type="ECO:0000313" key="7">
    <source>
        <dbReference type="EMBL" id="KUG26123.1"/>
    </source>
</evidence>
<keyword evidence="2" id="KW-0813">Transport</keyword>
<evidence type="ECO:0000256" key="2">
    <source>
        <dbReference type="ARBA" id="ARBA00022448"/>
    </source>
</evidence>
<feature type="transmembrane region" description="Helical" evidence="6">
    <location>
        <begin position="150"/>
        <end position="173"/>
    </location>
</feature>
<dbReference type="PANTHER" id="PTHR11101:SF16">
    <property type="entry name" value="PHOSPHATE TRANSPORTER"/>
    <property type="match status" value="1"/>
</dbReference>
<proteinExistence type="predicted"/>
<feature type="transmembrane region" description="Helical" evidence="6">
    <location>
        <begin position="109"/>
        <end position="130"/>
    </location>
</feature>
<comment type="subcellular location">
    <subcellularLocation>
        <location evidence="1">Membrane</location>
        <topology evidence="1">Multi-pass membrane protein</topology>
    </subcellularLocation>
</comment>
<keyword evidence="4 6" id="KW-1133">Transmembrane helix</keyword>
<dbReference type="PANTHER" id="PTHR11101">
    <property type="entry name" value="PHOSPHATE TRANSPORTER"/>
    <property type="match status" value="1"/>
</dbReference>
<feature type="transmembrane region" description="Helical" evidence="6">
    <location>
        <begin position="185"/>
        <end position="206"/>
    </location>
</feature>
<feature type="transmembrane region" description="Helical" evidence="6">
    <location>
        <begin position="257"/>
        <end position="290"/>
    </location>
</feature>
<organism evidence="7">
    <name type="scientific">hydrocarbon metagenome</name>
    <dbReference type="NCBI Taxonomy" id="938273"/>
    <lineage>
        <taxon>unclassified sequences</taxon>
        <taxon>metagenomes</taxon>
        <taxon>ecological metagenomes</taxon>
    </lineage>
</organism>
<dbReference type="Gene3D" id="1.20.58.220">
    <property type="entry name" value="Phosphate transport system protein phou homolog 2, domain 2"/>
    <property type="match status" value="1"/>
</dbReference>
<dbReference type="SUPFAM" id="SSF109755">
    <property type="entry name" value="PhoU-like"/>
    <property type="match status" value="1"/>
</dbReference>
<name>A0A0W8FYX3_9ZZZZ</name>
<reference evidence="7" key="1">
    <citation type="journal article" date="2015" name="Proc. Natl. Acad. Sci. U.S.A.">
        <title>Networks of energetic and metabolic interactions define dynamics in microbial communities.</title>
        <authorList>
            <person name="Embree M."/>
            <person name="Liu J.K."/>
            <person name="Al-Bassam M.M."/>
            <person name="Zengler K."/>
        </authorList>
    </citation>
    <scope>NUCLEOTIDE SEQUENCE</scope>
</reference>
<dbReference type="EMBL" id="LNQE01000531">
    <property type="protein sequence ID" value="KUG26123.1"/>
    <property type="molecule type" value="Genomic_DNA"/>
</dbReference>
<gene>
    <name evidence="7" type="ORF">ASZ90_004047</name>
</gene>
<accession>A0A0W8FYX3</accession>
<dbReference type="Pfam" id="PF01384">
    <property type="entry name" value="PHO4"/>
    <property type="match status" value="1"/>
</dbReference>
<dbReference type="GO" id="GO:0035435">
    <property type="term" value="P:phosphate ion transmembrane transport"/>
    <property type="evidence" value="ECO:0007669"/>
    <property type="project" value="TreeGrafter"/>
</dbReference>
<protein>
    <submittedName>
        <fullName evidence="7">Putative low-affinity inorganic phosphate transporter</fullName>
    </submittedName>
</protein>
<dbReference type="InterPro" id="IPR038078">
    <property type="entry name" value="PhoU-like_sf"/>
</dbReference>
<feature type="transmembrane region" description="Helical" evidence="6">
    <location>
        <begin position="462"/>
        <end position="483"/>
    </location>
</feature>
<feature type="transmembrane region" description="Helical" evidence="6">
    <location>
        <begin position="76"/>
        <end position="97"/>
    </location>
</feature>
<evidence type="ECO:0000256" key="6">
    <source>
        <dbReference type="SAM" id="Phobius"/>
    </source>
</evidence>
<dbReference type="InterPro" id="IPR001204">
    <property type="entry name" value="Phos_transporter"/>
</dbReference>
<feature type="transmembrane region" description="Helical" evidence="6">
    <location>
        <begin position="44"/>
        <end position="64"/>
    </location>
</feature>